<feature type="compositionally biased region" description="Low complexity" evidence="1">
    <location>
        <begin position="100"/>
        <end position="110"/>
    </location>
</feature>
<gene>
    <name evidence="2" type="ORF">T11_3118</name>
</gene>
<reference evidence="2 3" key="1">
    <citation type="submission" date="2015-01" db="EMBL/GenBank/DDBJ databases">
        <title>Evolution of Trichinella species and genotypes.</title>
        <authorList>
            <person name="Korhonen P.K."/>
            <person name="Edoardo P."/>
            <person name="Giuseppe L.R."/>
            <person name="Gasser R.B."/>
        </authorList>
    </citation>
    <scope>NUCLEOTIDE SEQUENCE [LARGE SCALE GENOMIC DNA]</scope>
    <source>
        <strain evidence="2">ISS1029</strain>
    </source>
</reference>
<organism evidence="2 3">
    <name type="scientific">Trichinella zimbabwensis</name>
    <dbReference type="NCBI Taxonomy" id="268475"/>
    <lineage>
        <taxon>Eukaryota</taxon>
        <taxon>Metazoa</taxon>
        <taxon>Ecdysozoa</taxon>
        <taxon>Nematoda</taxon>
        <taxon>Enoplea</taxon>
        <taxon>Dorylaimia</taxon>
        <taxon>Trichinellida</taxon>
        <taxon>Trichinellidae</taxon>
        <taxon>Trichinella</taxon>
    </lineage>
</organism>
<keyword evidence="3" id="KW-1185">Reference proteome</keyword>
<proteinExistence type="predicted"/>
<protein>
    <submittedName>
        <fullName evidence="2">Uncharacterized protein</fullName>
    </submittedName>
</protein>
<comment type="caution">
    <text evidence="2">The sequence shown here is derived from an EMBL/GenBank/DDBJ whole genome shotgun (WGS) entry which is preliminary data.</text>
</comment>
<dbReference type="OrthoDB" id="5924478at2759"/>
<name>A0A0V1IAW8_9BILA</name>
<evidence type="ECO:0000256" key="1">
    <source>
        <dbReference type="SAM" id="MobiDB-lite"/>
    </source>
</evidence>
<evidence type="ECO:0000313" key="2">
    <source>
        <dbReference type="EMBL" id="KRZ19109.1"/>
    </source>
</evidence>
<evidence type="ECO:0000313" key="3">
    <source>
        <dbReference type="Proteomes" id="UP000055024"/>
    </source>
</evidence>
<feature type="region of interest" description="Disordered" evidence="1">
    <location>
        <begin position="92"/>
        <end position="121"/>
    </location>
</feature>
<dbReference type="EMBL" id="JYDP01000001">
    <property type="protein sequence ID" value="KRZ19109.1"/>
    <property type="molecule type" value="Genomic_DNA"/>
</dbReference>
<dbReference type="Proteomes" id="UP000055024">
    <property type="component" value="Unassembled WGS sequence"/>
</dbReference>
<sequence>MLVCGGWLVISPCVIEPSMVPWNLPVVLVRKENGSPLLRRLSQTERCDADPRTANPTHRRHPERASESTFPASDGERADLEDLLRLSRRYHRVQEDGRRAPGTARRGAAPHAVCGAENLTG</sequence>
<feature type="region of interest" description="Disordered" evidence="1">
    <location>
        <begin position="41"/>
        <end position="78"/>
    </location>
</feature>
<feature type="compositionally biased region" description="Basic and acidic residues" evidence="1">
    <location>
        <begin position="42"/>
        <end position="51"/>
    </location>
</feature>
<dbReference type="AlphaFoldDB" id="A0A0V1IAW8"/>
<accession>A0A0V1IAW8</accession>